<dbReference type="EMBL" id="AF320576">
    <property type="protein sequence ID" value="AAQ14664.1"/>
    <property type="molecule type" value="Genomic_DNA"/>
</dbReference>
<proteinExistence type="predicted"/>
<organismHost>
    <name type="scientific">Salmonella</name>
    <dbReference type="NCBI Taxonomy" id="590"/>
</organismHost>
<evidence type="ECO:0000313" key="2">
    <source>
        <dbReference type="Proteomes" id="UP000009070"/>
    </source>
</evidence>
<dbReference type="Proteomes" id="UP000009070">
    <property type="component" value="Segment"/>
</dbReference>
<sequence>MRRKDIYLLDSDGWRPMTTQLMVMKVTLKDGLRLERLVSWVSTCRESDGSGETKLITYLTMY</sequence>
<reference evidence="1 2" key="1">
    <citation type="submission" date="2000-11" db="EMBL/GenBank/DDBJ databases">
        <title>Bacteriophage Felix O1: Genetic Characterization.</title>
        <authorList>
            <person name="Sriranganathan N."/>
            <person name="Whichard J.M."/>
            <person name="Pierson F.W."/>
            <person name="Kapur V."/>
            <person name="Weigt L.A."/>
        </authorList>
    </citation>
    <scope>NUCLEOTIDE SEQUENCE [LARGE SCALE GENOMIC DNA]</scope>
    <source>
        <strain evidence="1">Felix O1-VT1</strain>
    </source>
</reference>
<name>Q6KGK3_BPFO1</name>
<organism evidence="1 2">
    <name type="scientific">Salmonella phage Felix O1 (isolate Felix O1-VT1)</name>
    <name type="common">Bacteriophage Felix O1</name>
    <dbReference type="NCBI Taxonomy" id="1283336"/>
    <lineage>
        <taxon>Viruses</taxon>
        <taxon>Duplodnaviria</taxon>
        <taxon>Heunggongvirae</taxon>
        <taxon>Uroviricota</taxon>
        <taxon>Caudoviricetes</taxon>
        <taxon>Andersonviridae</taxon>
        <taxon>Ounavirinae</taxon>
        <taxon>Felixounavirus</taxon>
        <taxon>Felixounavirus felixO1</taxon>
    </lineage>
</organism>
<keyword evidence="2" id="KW-1185">Reference proteome</keyword>
<evidence type="ECO:0000313" key="1">
    <source>
        <dbReference type="EMBL" id="AAQ14664.1"/>
    </source>
</evidence>
<protein>
    <submittedName>
        <fullName evidence="1">Uncharacterized protein</fullName>
    </submittedName>
</protein>
<accession>Q6KGK3</accession>